<feature type="transmembrane region" description="Helical" evidence="1">
    <location>
        <begin position="309"/>
        <end position="331"/>
    </location>
</feature>
<dbReference type="SUPFAM" id="SSF52058">
    <property type="entry name" value="L domain-like"/>
    <property type="match status" value="1"/>
</dbReference>
<dbReference type="Proteomes" id="UP000243579">
    <property type="component" value="Unassembled WGS sequence"/>
</dbReference>
<keyword evidence="4" id="KW-1185">Reference proteome</keyword>
<organism evidence="3 4">
    <name type="scientific">Achlya hypogyna</name>
    <name type="common">Oomycete</name>
    <name type="synonym">Protoachlya hypogyna</name>
    <dbReference type="NCBI Taxonomy" id="1202772"/>
    <lineage>
        <taxon>Eukaryota</taxon>
        <taxon>Sar</taxon>
        <taxon>Stramenopiles</taxon>
        <taxon>Oomycota</taxon>
        <taxon>Saprolegniomycetes</taxon>
        <taxon>Saprolegniales</taxon>
        <taxon>Achlyaceae</taxon>
        <taxon>Achlya</taxon>
    </lineage>
</organism>
<feature type="signal peptide" evidence="2">
    <location>
        <begin position="1"/>
        <end position="31"/>
    </location>
</feature>
<proteinExistence type="predicted"/>
<evidence type="ECO:0000313" key="4">
    <source>
        <dbReference type="Proteomes" id="UP000243579"/>
    </source>
</evidence>
<gene>
    <name evidence="3" type="ORF">ACHHYP_02801</name>
</gene>
<sequence length="450" mass="48478">MFHRLVWPQQLPSADALAGLLLAPLAASASACPYANYASTFTVDYCSAPDAILCIVDSTCKVKASYTKKEYVFKDSTQTDTIVIKDKAQYLAQLPRLSNTYMYACLSLPQEVIFVSKSQFFNSVRTVGNLSNDSMVALLDFQANAGIDFSSTAFPSSLTSLSVAQCQLKSLPTTIPYGQLTQFFGWQNDFTTIENIDFRNAVQIKFNSCPGLTTLSNVSVSSRLNFFYFDQSNFTTFLIDQPTYTALKGVSTFAVADIDVSASCKAPNTMEPLKGYTVCVMPASTPTMAPFVPASGTPAPAPSTSSGTAAIVGAIVGAVVLVALVAGLIYWRCRRTASKADTADVTHATLPPDSVSTTGSSSIAINMEELELHRLDERDLVKTRPIAQGANGQVWLGDRVIQGTITPTFSAICPTWVLELAKTCLEPVPEERPSASKVAYTIRQQLKAKA</sequence>
<dbReference type="AlphaFoldDB" id="A0A1V9Z5E6"/>
<evidence type="ECO:0008006" key="5">
    <source>
        <dbReference type="Google" id="ProtNLM"/>
    </source>
</evidence>
<reference evidence="3 4" key="1">
    <citation type="journal article" date="2014" name="Genome Biol. Evol.">
        <title>The secreted proteins of Achlya hypogyna and Thraustotheca clavata identify the ancestral oomycete secretome and reveal gene acquisitions by horizontal gene transfer.</title>
        <authorList>
            <person name="Misner I."/>
            <person name="Blouin N."/>
            <person name="Leonard G."/>
            <person name="Richards T.A."/>
            <person name="Lane C.E."/>
        </authorList>
    </citation>
    <scope>NUCLEOTIDE SEQUENCE [LARGE SCALE GENOMIC DNA]</scope>
    <source>
        <strain evidence="3 4">ATCC 48635</strain>
    </source>
</reference>
<accession>A0A1V9Z5E6</accession>
<evidence type="ECO:0000256" key="2">
    <source>
        <dbReference type="SAM" id="SignalP"/>
    </source>
</evidence>
<keyword evidence="1" id="KW-0472">Membrane</keyword>
<dbReference type="OrthoDB" id="78927at2759"/>
<dbReference type="PROSITE" id="PS51257">
    <property type="entry name" value="PROKAR_LIPOPROTEIN"/>
    <property type="match status" value="1"/>
</dbReference>
<name>A0A1V9Z5E6_ACHHY</name>
<feature type="chain" id="PRO_5012980811" description="TKL protein kinase" evidence="2">
    <location>
        <begin position="32"/>
        <end position="450"/>
    </location>
</feature>
<dbReference type="STRING" id="1202772.A0A1V9Z5E6"/>
<evidence type="ECO:0000256" key="1">
    <source>
        <dbReference type="SAM" id="Phobius"/>
    </source>
</evidence>
<evidence type="ECO:0000313" key="3">
    <source>
        <dbReference type="EMBL" id="OQR93196.1"/>
    </source>
</evidence>
<comment type="caution">
    <text evidence="3">The sequence shown here is derived from an EMBL/GenBank/DDBJ whole genome shotgun (WGS) entry which is preliminary data.</text>
</comment>
<keyword evidence="1" id="KW-0812">Transmembrane</keyword>
<keyword evidence="2" id="KW-0732">Signal</keyword>
<protein>
    <recommendedName>
        <fullName evidence="5">TKL protein kinase</fullName>
    </recommendedName>
</protein>
<dbReference type="EMBL" id="JNBR01000422">
    <property type="protein sequence ID" value="OQR93196.1"/>
    <property type="molecule type" value="Genomic_DNA"/>
</dbReference>
<keyword evidence="1" id="KW-1133">Transmembrane helix</keyword>